<reference evidence="1 2" key="1">
    <citation type="journal article" date="2017" name="Gigascience">
        <title>Genome sequence of the small brown planthopper, Laodelphax striatellus.</title>
        <authorList>
            <person name="Zhu J."/>
            <person name="Jiang F."/>
            <person name="Wang X."/>
            <person name="Yang P."/>
            <person name="Bao Y."/>
            <person name="Zhao W."/>
            <person name="Wang W."/>
            <person name="Lu H."/>
            <person name="Wang Q."/>
            <person name="Cui N."/>
            <person name="Li J."/>
            <person name="Chen X."/>
            <person name="Luo L."/>
            <person name="Yu J."/>
            <person name="Kang L."/>
            <person name="Cui F."/>
        </authorList>
    </citation>
    <scope>NUCLEOTIDE SEQUENCE [LARGE SCALE GENOMIC DNA]</scope>
    <source>
        <strain evidence="1">Lst14</strain>
    </source>
</reference>
<dbReference type="AlphaFoldDB" id="A0A482WKV9"/>
<dbReference type="PANTHER" id="PTHR15599">
    <property type="entry name" value="RTDR1"/>
    <property type="match status" value="1"/>
</dbReference>
<organism evidence="1 2">
    <name type="scientific">Laodelphax striatellus</name>
    <name type="common">Small brown planthopper</name>
    <name type="synonym">Delphax striatella</name>
    <dbReference type="NCBI Taxonomy" id="195883"/>
    <lineage>
        <taxon>Eukaryota</taxon>
        <taxon>Metazoa</taxon>
        <taxon>Ecdysozoa</taxon>
        <taxon>Arthropoda</taxon>
        <taxon>Hexapoda</taxon>
        <taxon>Insecta</taxon>
        <taxon>Pterygota</taxon>
        <taxon>Neoptera</taxon>
        <taxon>Paraneoptera</taxon>
        <taxon>Hemiptera</taxon>
        <taxon>Auchenorrhyncha</taxon>
        <taxon>Fulgoroidea</taxon>
        <taxon>Delphacidae</taxon>
        <taxon>Criomorphinae</taxon>
        <taxon>Laodelphax</taxon>
    </lineage>
</organism>
<dbReference type="Proteomes" id="UP000291343">
    <property type="component" value="Unassembled WGS sequence"/>
</dbReference>
<accession>A0A482WKV9</accession>
<gene>
    <name evidence="1" type="ORF">LSTR_LSTR011658</name>
</gene>
<evidence type="ECO:0000313" key="1">
    <source>
        <dbReference type="EMBL" id="RZF34088.1"/>
    </source>
</evidence>
<comment type="caution">
    <text evidence="1">The sequence shown here is derived from an EMBL/GenBank/DDBJ whole genome shotgun (WGS) entry which is preliminary data.</text>
</comment>
<dbReference type="InterPro" id="IPR042856">
    <property type="entry name" value="RSP14"/>
</dbReference>
<sequence>MVEQNISKNNRGLRHFRQDLLETEYIEAGPLNYDATIYGPHVDGTKRQVAFGRWAIPKIRAELLHGDLTIARQALVSLLDFAHDPEKAQEIIKLNVLARLVRMLVSEDDFIRYHTLLVLNVLATQPNGAQAIIDKVFIIKNLLKVISDESPKIRKQAAITIETLAKSVFAFSCLMDNEFDQNLVERVQLEEDIDVLISVLSALEAFMNNSGKATCYAIEKGLCEKISVYLSHESAEARLATLKVLQHMLMKRSGKLAAENCSTDMILELTNLLEDDSEDIVQEAAMDLALLFITTKNKLRGADLSTDQKLLFLAINSKNVTLKMNVMQALINLAVAPAVKERLKSHIHEFTSIDKMTSQKITELLMRLIDVIHQL</sequence>
<dbReference type="InterPro" id="IPR016024">
    <property type="entry name" value="ARM-type_fold"/>
</dbReference>
<dbReference type="SUPFAM" id="SSF48371">
    <property type="entry name" value="ARM repeat"/>
    <property type="match status" value="1"/>
</dbReference>
<evidence type="ECO:0000313" key="2">
    <source>
        <dbReference type="Proteomes" id="UP000291343"/>
    </source>
</evidence>
<dbReference type="Gene3D" id="1.25.10.10">
    <property type="entry name" value="Leucine-rich Repeat Variant"/>
    <property type="match status" value="1"/>
</dbReference>
<dbReference type="SMR" id="A0A482WKV9"/>
<dbReference type="InterPro" id="IPR011989">
    <property type="entry name" value="ARM-like"/>
</dbReference>
<dbReference type="STRING" id="195883.A0A482WKV9"/>
<proteinExistence type="predicted"/>
<dbReference type="PANTHER" id="PTHR15599:SF1">
    <property type="entry name" value="RADIAL SPOKE HEAD 14 HOMOLOG"/>
    <property type="match status" value="1"/>
</dbReference>
<keyword evidence="2" id="KW-1185">Reference proteome</keyword>
<evidence type="ECO:0008006" key="3">
    <source>
        <dbReference type="Google" id="ProtNLM"/>
    </source>
</evidence>
<dbReference type="OrthoDB" id="6610170at2759"/>
<name>A0A482WKV9_LAOST</name>
<dbReference type="InParanoid" id="A0A482WKV9"/>
<protein>
    <recommendedName>
        <fullName evidence="3">Rhabdoid tumor deletion region protein 1</fullName>
    </recommendedName>
</protein>
<dbReference type="EMBL" id="QKKF02032620">
    <property type="protein sequence ID" value="RZF34088.1"/>
    <property type="molecule type" value="Genomic_DNA"/>
</dbReference>